<evidence type="ECO:0000313" key="10">
    <source>
        <dbReference type="EMBL" id="APG77025.1"/>
    </source>
</evidence>
<evidence type="ECO:0000256" key="4">
    <source>
        <dbReference type="ARBA" id="ARBA00022741"/>
    </source>
</evidence>
<accession>A0A1L3KI83</accession>
<evidence type="ECO:0000256" key="3">
    <source>
        <dbReference type="ARBA" id="ARBA00022695"/>
    </source>
</evidence>
<dbReference type="GO" id="GO:0003968">
    <property type="term" value="F:RNA-directed RNA polymerase activity"/>
    <property type="evidence" value="ECO:0007669"/>
    <property type="project" value="UniProtKB-EC"/>
</dbReference>
<sequence>MISDRKYNGSYLALSKMGCLQKTLDPFILSDSIIEILFDSCPFDVNQSVESINNIDHFKWKYLYDSIIEKLARPGVPESVRIQNALDKLSDSEECCHSINHSGYGRSTPSSFFNGVMHRAQQIVANVLGPVKYDDIFAHARFTSGATTSRRRKHGDSYFKYHPTWSIDVTVRARPYLEALIGLTPGWASLIENKPRTTLGNKVTTVPKKTDVDRAIAMEPDGNAILQNAVGTYLKSRLLKTVGVNLRDQTTNQDFARLGSATGIISTLDLSAASDSISDRLVWDLLPPDWYNLLNDLRSHYGIMPDGTVRKWEKFSAMGNGFTFELESLLFYAISRAVAEFNDCSPEFVNIYGDDIIIPTRCALNLVSVLSDLGFTTNRDKSFIVGLEFRESCGEHFYKGVNVSPFYVKKTISSLPTYVWFLNSLRHWAYSESIDICCPSVEDFWFEFRRSFIPKCLLGGNQIHSITSVYSKGEPRKKICFEKDPSRTVYLHGRRALLRYFQNNQIPDKYDFSYLSVKSKWTGWYIEKTYESQSAFYSRDSARSITRPNQPDLPAKLTSDTYVVACLKANLDGADPYSSSRTFIFPKEMMVR</sequence>
<dbReference type="Pfam" id="PF03431">
    <property type="entry name" value="RNA_replicase_B"/>
    <property type="match status" value="1"/>
</dbReference>
<keyword evidence="5" id="KW-0693">Viral RNA replication</keyword>
<organism evidence="10">
    <name type="scientific">Beihai levi-like virus 27</name>
    <dbReference type="NCBI Taxonomy" id="1922413"/>
    <lineage>
        <taxon>Viruses</taxon>
        <taxon>Riboviria</taxon>
    </lineage>
</organism>
<dbReference type="EC" id="2.7.7.48" evidence="1"/>
<protein>
    <recommendedName>
        <fullName evidence="1">RNA-directed RNA polymerase</fullName>
        <ecNumber evidence="1">2.7.7.48</ecNumber>
    </recommendedName>
    <alternativeName>
        <fullName evidence="6">RNA replicase beta chain</fullName>
    </alternativeName>
</protein>
<dbReference type="GO" id="GO:0046872">
    <property type="term" value="F:metal ion binding"/>
    <property type="evidence" value="ECO:0007669"/>
    <property type="project" value="UniProtKB-KW"/>
</dbReference>
<dbReference type="InterPro" id="IPR007096">
    <property type="entry name" value="RNA-dir_Rpol_cat_phage"/>
</dbReference>
<evidence type="ECO:0000256" key="5">
    <source>
        <dbReference type="ARBA" id="ARBA00022953"/>
    </source>
</evidence>
<dbReference type="InterPro" id="IPR043502">
    <property type="entry name" value="DNA/RNA_pol_sf"/>
</dbReference>
<keyword evidence="4" id="KW-0547">Nucleotide-binding</keyword>
<dbReference type="GO" id="GO:0000166">
    <property type="term" value="F:nucleotide binding"/>
    <property type="evidence" value="ECO:0007669"/>
    <property type="project" value="UniProtKB-KW"/>
</dbReference>
<keyword evidence="8" id="KW-0479">Metal-binding</keyword>
<proteinExistence type="predicted"/>
<feature type="binding site" evidence="8">
    <location>
        <position position="355"/>
    </location>
    <ligand>
        <name>Mg(2+)</name>
        <dbReference type="ChEBI" id="CHEBI:18420"/>
        <label>2</label>
    </ligand>
</feature>
<evidence type="ECO:0000256" key="1">
    <source>
        <dbReference type="ARBA" id="ARBA00012494"/>
    </source>
</evidence>
<evidence type="ECO:0000256" key="8">
    <source>
        <dbReference type="PIRSR" id="PIRSR605093-1"/>
    </source>
</evidence>
<feature type="binding site" evidence="8">
    <location>
        <position position="354"/>
    </location>
    <ligand>
        <name>Mg(2+)</name>
        <dbReference type="ChEBI" id="CHEBI:18420"/>
        <label>2</label>
    </ligand>
</feature>
<dbReference type="GO" id="GO:0039694">
    <property type="term" value="P:viral RNA genome replication"/>
    <property type="evidence" value="ECO:0007669"/>
    <property type="project" value="InterPro"/>
</dbReference>
<comment type="cofactor">
    <cofactor evidence="8">
        <name>Mg(2+)</name>
        <dbReference type="ChEBI" id="CHEBI:18420"/>
    </cofactor>
    <text evidence="8">Binds 2 Mg(2+) per subunit.</text>
</comment>
<keyword evidence="2" id="KW-0808">Transferase</keyword>
<dbReference type="InterPro" id="IPR005093">
    <property type="entry name" value="RNArep_beta"/>
</dbReference>
<dbReference type="EMBL" id="KX883483">
    <property type="protein sequence ID" value="APG77025.1"/>
    <property type="molecule type" value="Genomic_RNA"/>
</dbReference>
<dbReference type="SUPFAM" id="SSF56672">
    <property type="entry name" value="DNA/RNA polymerases"/>
    <property type="match status" value="1"/>
</dbReference>
<reference evidence="10" key="1">
    <citation type="journal article" date="2016" name="Nature">
        <title>Redefining the invertebrate RNA virosphere.</title>
        <authorList>
            <person name="Shi M."/>
            <person name="Lin X.D."/>
            <person name="Tian J.H."/>
            <person name="Chen L.J."/>
            <person name="Chen X."/>
            <person name="Li C.X."/>
            <person name="Qin X.C."/>
            <person name="Li J."/>
            <person name="Cao J.P."/>
            <person name="Eden J.S."/>
            <person name="Buchmann J."/>
            <person name="Wang W."/>
            <person name="Xu J."/>
            <person name="Holmes E.C."/>
            <person name="Zhang Y.Z."/>
        </authorList>
    </citation>
    <scope>NUCLEOTIDE SEQUENCE</scope>
    <source>
        <strain evidence="10">BHTH15291</strain>
    </source>
</reference>
<feature type="domain" description="RdRp catalytic" evidence="9">
    <location>
        <begin position="254"/>
        <end position="386"/>
    </location>
</feature>
<evidence type="ECO:0000256" key="6">
    <source>
        <dbReference type="ARBA" id="ARBA00030248"/>
    </source>
</evidence>
<evidence type="ECO:0000256" key="7">
    <source>
        <dbReference type="ARBA" id="ARBA00048744"/>
    </source>
</evidence>
<feature type="binding site" evidence="8">
    <location>
        <position position="269"/>
    </location>
    <ligand>
        <name>Mg(2+)</name>
        <dbReference type="ChEBI" id="CHEBI:18420"/>
        <label>2</label>
    </ligand>
</feature>
<keyword evidence="8" id="KW-0460">Magnesium</keyword>
<evidence type="ECO:0000259" key="9">
    <source>
        <dbReference type="PROSITE" id="PS50522"/>
    </source>
</evidence>
<name>A0A1L3KI83_9VIRU</name>
<evidence type="ECO:0000256" key="2">
    <source>
        <dbReference type="ARBA" id="ARBA00022679"/>
    </source>
</evidence>
<comment type="catalytic activity">
    <reaction evidence="7">
        <text>RNA(n) + a ribonucleoside 5'-triphosphate = RNA(n+1) + diphosphate</text>
        <dbReference type="Rhea" id="RHEA:21248"/>
        <dbReference type="Rhea" id="RHEA-COMP:14527"/>
        <dbReference type="Rhea" id="RHEA-COMP:17342"/>
        <dbReference type="ChEBI" id="CHEBI:33019"/>
        <dbReference type="ChEBI" id="CHEBI:61557"/>
        <dbReference type="ChEBI" id="CHEBI:140395"/>
        <dbReference type="EC" id="2.7.7.48"/>
    </reaction>
</comment>
<dbReference type="PROSITE" id="PS50522">
    <property type="entry name" value="RDRP_PHAGE"/>
    <property type="match status" value="1"/>
</dbReference>
<keyword evidence="3" id="KW-0548">Nucleotidyltransferase</keyword>